<keyword evidence="3" id="KW-1185">Reference proteome</keyword>
<keyword evidence="1" id="KW-0812">Transmembrane</keyword>
<proteinExistence type="predicted"/>
<dbReference type="EMBL" id="BMWZ01000008">
    <property type="protein sequence ID" value="GGZ90933.1"/>
    <property type="molecule type" value="Genomic_DNA"/>
</dbReference>
<evidence type="ECO:0008006" key="4">
    <source>
        <dbReference type="Google" id="ProtNLM"/>
    </source>
</evidence>
<evidence type="ECO:0000313" key="3">
    <source>
        <dbReference type="Proteomes" id="UP000636004"/>
    </source>
</evidence>
<feature type="transmembrane region" description="Helical" evidence="1">
    <location>
        <begin position="7"/>
        <end position="28"/>
    </location>
</feature>
<reference evidence="2" key="2">
    <citation type="submission" date="2020-09" db="EMBL/GenBank/DDBJ databases">
        <authorList>
            <person name="Sun Q."/>
            <person name="Kim S."/>
        </authorList>
    </citation>
    <scope>NUCLEOTIDE SEQUENCE</scope>
    <source>
        <strain evidence="2">KCTC 12710</strain>
    </source>
</reference>
<sequence>MDNLKKLFKILKAELCFWSIIGLLLIIFSCDNKTKHKALAHYLDTETSKHIVVSKKPTSTEFNAYWYAGEAEISSYNLEQARYGELREGSAVLIYVTEDFLPEIQVKADNQNPKNISVLKLNATKNFNTGIYPYSIMQSTFYPVSNDRHALKVSSSMQEWCGHVYAQLNNREQFNIMTHSYFEGEADSNVTIDKAILENELWTKLRINPKALPTGKINVIPSFEYLRLKHAPIKAYVANATLIEGTYTLDYPELNRTLSIHFNTAFPFEIEAWEESFKSGFGASSKMLTTKATKLKTIKSPYWQKNKNRDGILRETLHLN</sequence>
<dbReference type="PROSITE" id="PS51257">
    <property type="entry name" value="PROKAR_LIPOPROTEIN"/>
    <property type="match status" value="1"/>
</dbReference>
<evidence type="ECO:0000256" key="1">
    <source>
        <dbReference type="SAM" id="Phobius"/>
    </source>
</evidence>
<dbReference type="Proteomes" id="UP000636004">
    <property type="component" value="Unassembled WGS sequence"/>
</dbReference>
<reference evidence="2" key="1">
    <citation type="journal article" date="2014" name="Int. J. Syst. Evol. Microbiol.">
        <title>Complete genome sequence of Corynebacterium casei LMG S-19264T (=DSM 44701T), isolated from a smear-ripened cheese.</title>
        <authorList>
            <consortium name="US DOE Joint Genome Institute (JGI-PGF)"/>
            <person name="Walter F."/>
            <person name="Albersmeier A."/>
            <person name="Kalinowski J."/>
            <person name="Ruckert C."/>
        </authorList>
    </citation>
    <scope>NUCLEOTIDE SEQUENCE</scope>
    <source>
        <strain evidence="2">KCTC 12710</strain>
    </source>
</reference>
<dbReference type="AlphaFoldDB" id="A0A918RA05"/>
<dbReference type="RefSeq" id="WP_189362413.1">
    <property type="nucleotide sequence ID" value="NZ_BMWZ01000008.1"/>
</dbReference>
<comment type="caution">
    <text evidence="2">The sequence shown here is derived from an EMBL/GenBank/DDBJ whole genome shotgun (WGS) entry which is preliminary data.</text>
</comment>
<accession>A0A918RA05</accession>
<protein>
    <recommendedName>
        <fullName evidence="4">Septum formation inhibitor Maf</fullName>
    </recommendedName>
</protein>
<evidence type="ECO:0000313" key="2">
    <source>
        <dbReference type="EMBL" id="GGZ90933.1"/>
    </source>
</evidence>
<keyword evidence="1" id="KW-1133">Transmembrane helix</keyword>
<name>A0A918RA05_9FLAO</name>
<keyword evidence="1" id="KW-0472">Membrane</keyword>
<gene>
    <name evidence="2" type="ORF">GCM10007028_31760</name>
</gene>
<organism evidence="2 3">
    <name type="scientific">Algibacter mikhailovii</name>
    <dbReference type="NCBI Taxonomy" id="425498"/>
    <lineage>
        <taxon>Bacteria</taxon>
        <taxon>Pseudomonadati</taxon>
        <taxon>Bacteroidota</taxon>
        <taxon>Flavobacteriia</taxon>
        <taxon>Flavobacteriales</taxon>
        <taxon>Flavobacteriaceae</taxon>
        <taxon>Algibacter</taxon>
    </lineage>
</organism>